<dbReference type="EMBL" id="FMAW01000004">
    <property type="protein sequence ID" value="SCB84841.1"/>
    <property type="molecule type" value="Genomic_DNA"/>
</dbReference>
<protein>
    <submittedName>
        <fullName evidence="5">Exopolyphosphatase / guanosine-5'-triphosphate,3'-diphosphate pyrophosphatase</fullName>
    </submittedName>
    <submittedName>
        <fullName evidence="4">HD domain-containing protein</fullName>
    </submittedName>
</protein>
<dbReference type="PANTHER" id="PTHR30005:SF0">
    <property type="entry name" value="RETROGRADE REGULATION PROTEIN 2"/>
    <property type="match status" value="1"/>
</dbReference>
<dbReference type="OrthoDB" id="9814545at2"/>
<dbReference type="Gene3D" id="3.30.420.40">
    <property type="match status" value="1"/>
</dbReference>
<reference evidence="4 7" key="2">
    <citation type="submission" date="2020-04" db="EMBL/GenBank/DDBJ databases">
        <title>MicrobeNet Type strains.</title>
        <authorList>
            <person name="Nicholson A.C."/>
        </authorList>
    </citation>
    <scope>NUCLEOTIDE SEQUENCE [LARGE SCALE GENOMIC DNA]</scope>
    <source>
        <strain evidence="4 7">CCUG 33494</strain>
    </source>
</reference>
<keyword evidence="6" id="KW-1185">Reference proteome</keyword>
<evidence type="ECO:0000313" key="7">
    <source>
        <dbReference type="Proteomes" id="UP000585749"/>
    </source>
</evidence>
<evidence type="ECO:0000259" key="3">
    <source>
        <dbReference type="Pfam" id="PF21447"/>
    </source>
</evidence>
<proteinExistence type="inferred from homology"/>
<comment type="caution">
    <text evidence="4">The sequence shown here is derived from an EMBL/GenBank/DDBJ whole genome shotgun (WGS) entry which is preliminary data.</text>
</comment>
<dbReference type="SUPFAM" id="SSF109604">
    <property type="entry name" value="HD-domain/PDEase-like"/>
    <property type="match status" value="1"/>
</dbReference>
<dbReference type="InterPro" id="IPR050273">
    <property type="entry name" value="GppA/Ppx_hydrolase"/>
</dbReference>
<dbReference type="InterPro" id="IPR043129">
    <property type="entry name" value="ATPase_NBD"/>
</dbReference>
<gene>
    <name evidence="5" type="ORF">GA0061075_1045</name>
    <name evidence="4" type="ORF">HF960_03880</name>
</gene>
<evidence type="ECO:0000259" key="2">
    <source>
        <dbReference type="Pfam" id="PF02541"/>
    </source>
</evidence>
<dbReference type="GO" id="GO:0016462">
    <property type="term" value="F:pyrophosphatase activity"/>
    <property type="evidence" value="ECO:0007669"/>
    <property type="project" value="TreeGrafter"/>
</dbReference>
<dbReference type="InterPro" id="IPR003695">
    <property type="entry name" value="Ppx_GppA_N"/>
</dbReference>
<evidence type="ECO:0000313" key="5">
    <source>
        <dbReference type="EMBL" id="SCB84841.1"/>
    </source>
</evidence>
<accession>A0A4Y4G852</accession>
<dbReference type="InterPro" id="IPR048950">
    <property type="entry name" value="Ppx_GppA_C"/>
</dbReference>
<sequence length="513" mass="57923">MAQKYFGVMTVNITGVELVIVNLKTHKSLEKVNKDINLSDDIYRNRPVQFKVVNKIVEALTGFIQILRDYEVENYQLWGSQGLSQAINADFIADQFYLHTGLEINWLSISDEAYYRNQNISLEFAKKQTTASGTVYLIGITSGNTSITRFDNGNFITSTNFSLGPVKIAEDLDSLRRSAPNSIGVLSDYIDSKLKDFNREGQITLLPDNQETQVMLLGTSSLKKIVAEYTKNSNDGLLAIDTFRDLLDMLVDASDQYLMHQLMINESVTPLVLPELLLIDRIVQLTNAKTLRFSDSSVIDGIVNNEEVALGFSKHDFSNQTIKMATNIANHYNVEPVHRDIVTKFALHLFNQLKPLHMLGKRESVLLEVASILHDVGNYISVHSHYIHSEYIIRHSDIIGLSQEEKEIVAAIAKYHSVTTPGADLSHFNQISAENRRLISKLAAILRLADALDDDRKQKIKKISVSIQKHHVIISAYSNDSLAYENWIFNSKSQFFQETYGLKPILKQKGVKL</sequence>
<dbReference type="Pfam" id="PF21447">
    <property type="entry name" value="Ppx-GppA_III"/>
    <property type="match status" value="1"/>
</dbReference>
<evidence type="ECO:0000313" key="4">
    <source>
        <dbReference type="EMBL" id="NKY66814.1"/>
    </source>
</evidence>
<dbReference type="EMBL" id="JAAXPM010000003">
    <property type="protein sequence ID" value="NKY66814.1"/>
    <property type="molecule type" value="Genomic_DNA"/>
</dbReference>
<dbReference type="Pfam" id="PF02541">
    <property type="entry name" value="Ppx-GppA"/>
    <property type="match status" value="1"/>
</dbReference>
<dbReference type="CDD" id="cd00077">
    <property type="entry name" value="HDc"/>
    <property type="match status" value="1"/>
</dbReference>
<evidence type="ECO:0000256" key="1">
    <source>
        <dbReference type="ARBA" id="ARBA00007125"/>
    </source>
</evidence>
<evidence type="ECO:0000313" key="6">
    <source>
        <dbReference type="Proteomes" id="UP000182448"/>
    </source>
</evidence>
<dbReference type="Gene3D" id="3.30.420.150">
    <property type="entry name" value="Exopolyphosphatase. Domain 2"/>
    <property type="match status" value="1"/>
</dbReference>
<dbReference type="Gene3D" id="1.10.3210.10">
    <property type="entry name" value="Hypothetical protein af1432"/>
    <property type="match status" value="1"/>
</dbReference>
<dbReference type="Proteomes" id="UP000585749">
    <property type="component" value="Unassembled WGS sequence"/>
</dbReference>
<feature type="domain" description="Ppx/GppA phosphatase N-terminal" evidence="2">
    <location>
        <begin position="30"/>
        <end position="303"/>
    </location>
</feature>
<name>A0A4Y4G852_WEIHE</name>
<dbReference type="AlphaFoldDB" id="A0A4Y4G852"/>
<dbReference type="RefSeq" id="WP_137604598.1">
    <property type="nucleotide sequence ID" value="NZ_BJEG01000002.1"/>
</dbReference>
<feature type="domain" description="Ppx/GppA phosphatase C-terminal" evidence="3">
    <location>
        <begin position="325"/>
        <end position="471"/>
    </location>
</feature>
<dbReference type="PANTHER" id="PTHR30005">
    <property type="entry name" value="EXOPOLYPHOSPHATASE"/>
    <property type="match status" value="1"/>
</dbReference>
<comment type="similarity">
    <text evidence="1">Belongs to the GppA/Ppx family.</text>
</comment>
<dbReference type="InterPro" id="IPR003607">
    <property type="entry name" value="HD/PDEase_dom"/>
</dbReference>
<organism evidence="4 7">
    <name type="scientific">Weissella hellenica</name>
    <dbReference type="NCBI Taxonomy" id="46256"/>
    <lineage>
        <taxon>Bacteria</taxon>
        <taxon>Bacillati</taxon>
        <taxon>Bacillota</taxon>
        <taxon>Bacilli</taxon>
        <taxon>Lactobacillales</taxon>
        <taxon>Lactobacillaceae</taxon>
        <taxon>Weissella</taxon>
    </lineage>
</organism>
<reference evidence="5 6" key="1">
    <citation type="submission" date="2016-08" db="EMBL/GenBank/DDBJ databases">
        <authorList>
            <person name="Varghese N."/>
            <person name="Submissions Spin"/>
        </authorList>
    </citation>
    <scope>NUCLEOTIDE SEQUENCE [LARGE SCALE GENOMIC DNA]</scope>
    <source>
        <strain evidence="5 6">R-53116</strain>
    </source>
</reference>
<dbReference type="Proteomes" id="UP000182448">
    <property type="component" value="Unassembled WGS sequence"/>
</dbReference>
<dbReference type="SUPFAM" id="SSF53067">
    <property type="entry name" value="Actin-like ATPase domain"/>
    <property type="match status" value="2"/>
</dbReference>